<dbReference type="Ensembl" id="ENSMMUT00000084731.1">
    <property type="protein sequence ID" value="ENSMMUP00000077464.1"/>
    <property type="gene ID" value="ENSMMUG00000056939.1"/>
</dbReference>
<dbReference type="GeneTree" id="ENSGT01120000271815"/>
<dbReference type="AlphaFoldDB" id="A0A5F8AKJ8"/>
<evidence type="ECO:0000313" key="2">
    <source>
        <dbReference type="Proteomes" id="UP000006718"/>
    </source>
</evidence>
<reference evidence="1" key="3">
    <citation type="submission" date="2025-08" db="UniProtKB">
        <authorList>
            <consortium name="Ensembl"/>
        </authorList>
    </citation>
    <scope>IDENTIFICATION</scope>
    <source>
        <strain evidence="1">17573</strain>
    </source>
</reference>
<reference evidence="1" key="2">
    <citation type="submission" date="2019-01" db="EMBL/GenBank/DDBJ databases">
        <authorList>
            <person name="Graves T."/>
            <person name="Eichler E.E."/>
            <person name="Wilson R.K."/>
        </authorList>
    </citation>
    <scope>NUCLEOTIDE SEQUENCE [LARGE SCALE GENOMIC DNA]</scope>
    <source>
        <strain evidence="1">17573</strain>
    </source>
</reference>
<accession>A0A5F8AKJ8</accession>
<reference evidence="1" key="4">
    <citation type="submission" date="2025-09" db="UniProtKB">
        <authorList>
            <consortium name="Ensembl"/>
        </authorList>
    </citation>
    <scope>IDENTIFICATION</scope>
    <source>
        <strain evidence="1">17573</strain>
    </source>
</reference>
<dbReference type="PANTHER" id="PTHR12138:SF152">
    <property type="entry name" value="C2H2-TYPE DOMAIN-CONTAINING PROTEIN"/>
    <property type="match status" value="1"/>
</dbReference>
<dbReference type="Bgee" id="ENSMMUG00000056939">
    <property type="expression patterns" value="Expressed in liver and 5 other cell types or tissues"/>
</dbReference>
<name>A0A5F8AKJ8_MACMU</name>
<dbReference type="PANTHER" id="PTHR12138">
    <property type="entry name" value="PRIMATE-EXPANDED PROTEIN FAMILY"/>
    <property type="match status" value="1"/>
</dbReference>
<reference evidence="2" key="1">
    <citation type="journal article" date="2007" name="Science">
        <title>Evolutionary and biomedical insights from the rhesus macaque genome.</title>
        <authorList>
            <person name="Gibbs R.A."/>
            <person name="Rogers J."/>
            <person name="Katze M.G."/>
            <person name="Bumgarner R."/>
            <person name="Weinstock G.M."/>
            <person name="Mardis E.R."/>
            <person name="Remington K.A."/>
            <person name="Strausberg R.L."/>
            <person name="Venter J.C."/>
            <person name="Wilson R.K."/>
            <person name="Batzer M.A."/>
            <person name="Bustamante C.D."/>
            <person name="Eichler E.E."/>
            <person name="Hahn M.W."/>
            <person name="Hardison R.C."/>
            <person name="Makova K.D."/>
            <person name="Miller W."/>
            <person name="Milosavljevic A."/>
            <person name="Palermo R.E."/>
            <person name="Siepel A."/>
            <person name="Sikela J.M."/>
            <person name="Attaway T."/>
            <person name="Bell S."/>
            <person name="Bernard K.E."/>
            <person name="Buhay C.J."/>
            <person name="Chandrabose M.N."/>
            <person name="Dao M."/>
            <person name="Davis C."/>
            <person name="Delehaunty K.D."/>
            <person name="Ding Y."/>
            <person name="Dinh H.H."/>
            <person name="Dugan-Rocha S."/>
            <person name="Fulton L.A."/>
            <person name="Gabisi R.A."/>
            <person name="Garner T.T."/>
            <person name="Godfrey J."/>
            <person name="Hawes A.C."/>
            <person name="Hernandez J."/>
            <person name="Hines S."/>
            <person name="Holder M."/>
            <person name="Hume J."/>
            <person name="Jhangiani S.N."/>
            <person name="Joshi V."/>
            <person name="Khan Z.M."/>
            <person name="Kirkness E.F."/>
            <person name="Cree A."/>
            <person name="Fowler R.G."/>
            <person name="Lee S."/>
            <person name="Lewis L.R."/>
            <person name="Li Z."/>
            <person name="Liu Y.-S."/>
            <person name="Moore S.M."/>
            <person name="Muzny D."/>
            <person name="Nazareth L.V."/>
            <person name="Ngo D.N."/>
            <person name="Okwuonu G.O."/>
            <person name="Pai G."/>
            <person name="Parker D."/>
            <person name="Paul H.A."/>
            <person name="Pfannkoch C."/>
            <person name="Pohl C.S."/>
            <person name="Rogers Y.-H.C."/>
            <person name="Ruiz S.J."/>
            <person name="Sabo A."/>
            <person name="Santibanez J."/>
            <person name="Schneider B.W."/>
            <person name="Smith S.M."/>
            <person name="Sodergren E."/>
            <person name="Svatek A.F."/>
            <person name="Utterback T.R."/>
            <person name="Vattathil S."/>
            <person name="Warren W."/>
            <person name="White C.S."/>
            <person name="Chinwalla A.T."/>
            <person name="Feng Y."/>
            <person name="Halpern A.L."/>
            <person name="Hillier L.W."/>
            <person name="Huang X."/>
            <person name="Minx P."/>
            <person name="Nelson J.O."/>
            <person name="Pepin K.H."/>
            <person name="Qin X."/>
            <person name="Sutton G.G."/>
            <person name="Venter E."/>
            <person name="Walenz B.P."/>
            <person name="Wallis J.W."/>
            <person name="Worley K.C."/>
            <person name="Yang S.-P."/>
            <person name="Jones S.M."/>
            <person name="Marra M.A."/>
            <person name="Rocchi M."/>
            <person name="Schein J.E."/>
            <person name="Baertsch R."/>
            <person name="Clarke L."/>
            <person name="Csuros M."/>
            <person name="Glasscock J."/>
            <person name="Harris R.A."/>
            <person name="Havlak P."/>
            <person name="Jackson A.R."/>
            <person name="Jiang H."/>
            <person name="Liu Y."/>
            <person name="Messina D.N."/>
            <person name="Shen Y."/>
            <person name="Song H.X.-Z."/>
            <person name="Wylie T."/>
            <person name="Zhang L."/>
            <person name="Birney E."/>
            <person name="Han K."/>
            <person name="Konkel M.K."/>
            <person name="Lee J."/>
            <person name="Smit A.F.A."/>
            <person name="Ullmer B."/>
            <person name="Wang H."/>
            <person name="Xing J."/>
            <person name="Burhans R."/>
            <person name="Cheng Z."/>
            <person name="Karro J.E."/>
            <person name="Ma J."/>
            <person name="Raney B."/>
            <person name="She X."/>
            <person name="Cox M.J."/>
            <person name="Demuth J.P."/>
            <person name="Dumas L.J."/>
            <person name="Han S.-G."/>
            <person name="Hopkins J."/>
            <person name="Karimpour-Fard A."/>
            <person name="Kim Y.H."/>
            <person name="Pollack J.R."/>
            <person name="Vinar T."/>
            <person name="Addo-Quaye C."/>
            <person name="Degenhardt J."/>
            <person name="Denby A."/>
            <person name="Hubisz M.J."/>
            <person name="Indap A."/>
            <person name="Kosiol C."/>
            <person name="Lahn B.T."/>
            <person name="Lawson H.A."/>
            <person name="Marklein A."/>
            <person name="Nielsen R."/>
            <person name="Vallender E.J."/>
            <person name="Clark A.G."/>
            <person name="Ferguson B."/>
            <person name="Hernandez R.D."/>
            <person name="Hirani K."/>
            <person name="Kehrer-Sawatzki H."/>
            <person name="Kolb J."/>
            <person name="Patil S."/>
            <person name="Pu L.-L."/>
            <person name="Ren Y."/>
            <person name="Smith D.G."/>
            <person name="Wheeler D.A."/>
            <person name="Schenck I."/>
            <person name="Ball E.V."/>
            <person name="Chen R."/>
            <person name="Cooper D.N."/>
            <person name="Giardine B."/>
            <person name="Hsu F."/>
            <person name="Kent W.J."/>
            <person name="Lesk A."/>
            <person name="Nelson D.L."/>
            <person name="O'brien W.E."/>
            <person name="Pruefer K."/>
            <person name="Stenson P.D."/>
            <person name="Wallace J.C."/>
            <person name="Ke H."/>
            <person name="Liu X.-M."/>
            <person name="Wang P."/>
            <person name="Xiang A.P."/>
            <person name="Yang F."/>
            <person name="Barber G.P."/>
            <person name="Haussler D."/>
            <person name="Karolchik D."/>
            <person name="Kern A.D."/>
            <person name="Kuhn R.M."/>
            <person name="Smith K.E."/>
            <person name="Zwieg A.S."/>
        </authorList>
    </citation>
    <scope>NUCLEOTIDE SEQUENCE [LARGE SCALE GENOMIC DNA]</scope>
    <source>
        <strain evidence="2">17573</strain>
    </source>
</reference>
<dbReference type="Proteomes" id="UP000006718">
    <property type="component" value="Chromosome 15"/>
</dbReference>
<keyword evidence="2" id="KW-1185">Reference proteome</keyword>
<sequence length="103" mass="11439">MGITGTRHHAWLIFVFLVETEFHHVGQAVLELLTLGDPLASASQSPGITGVTHHFRLQIFFFFFFWGGRVSLCRPGWSALARSPLTASSAFRVHAILLPQPPE</sequence>
<proteinExistence type="predicted"/>
<dbReference type="InParanoid" id="A0A5F8AKJ8"/>
<protein>
    <recommendedName>
        <fullName evidence="3">Secreted protein</fullName>
    </recommendedName>
</protein>
<organism evidence="1 2">
    <name type="scientific">Macaca mulatta</name>
    <name type="common">Rhesus macaque</name>
    <dbReference type="NCBI Taxonomy" id="9544"/>
    <lineage>
        <taxon>Eukaryota</taxon>
        <taxon>Metazoa</taxon>
        <taxon>Chordata</taxon>
        <taxon>Craniata</taxon>
        <taxon>Vertebrata</taxon>
        <taxon>Euteleostomi</taxon>
        <taxon>Mammalia</taxon>
        <taxon>Eutheria</taxon>
        <taxon>Euarchontoglires</taxon>
        <taxon>Primates</taxon>
        <taxon>Haplorrhini</taxon>
        <taxon>Catarrhini</taxon>
        <taxon>Cercopithecidae</taxon>
        <taxon>Cercopithecinae</taxon>
        <taxon>Macaca</taxon>
    </lineage>
</organism>
<evidence type="ECO:0008006" key="3">
    <source>
        <dbReference type="Google" id="ProtNLM"/>
    </source>
</evidence>
<dbReference type="PRINTS" id="PR02045">
    <property type="entry name" value="F138DOMAIN"/>
</dbReference>
<dbReference type="VEuPathDB" id="HostDB:ENSMMUG00000056939"/>
<evidence type="ECO:0000313" key="1">
    <source>
        <dbReference type="Ensembl" id="ENSMMUP00000077464.1"/>
    </source>
</evidence>